<gene>
    <name evidence="1" type="ORF">EVEC_LOCUS11160</name>
</gene>
<sequence length="93" mass="10521">MLYLICKEYNSSGYQQLLVTDDITVTRILHVQLTRRTSGGIGQTEDEGEASLQTEFQQFYEHISVIRSRLTVFGDIFLISSFPSNVTLKCGLV</sequence>
<keyword evidence="2" id="KW-1185">Reference proteome</keyword>
<evidence type="ECO:0000313" key="2">
    <source>
        <dbReference type="Proteomes" id="UP000274131"/>
    </source>
</evidence>
<evidence type="ECO:0000313" key="1">
    <source>
        <dbReference type="EMBL" id="VDD96409.1"/>
    </source>
</evidence>
<evidence type="ECO:0000313" key="3">
    <source>
        <dbReference type="WBParaSite" id="EVEC_0001190001-mRNA-1"/>
    </source>
</evidence>
<name>A0A0N4VLW4_ENTVE</name>
<dbReference type="AlphaFoldDB" id="A0A0N4VLW4"/>
<reference evidence="3" key="1">
    <citation type="submission" date="2017-02" db="UniProtKB">
        <authorList>
            <consortium name="WormBaseParasite"/>
        </authorList>
    </citation>
    <scope>IDENTIFICATION</scope>
</reference>
<reference evidence="1 2" key="2">
    <citation type="submission" date="2018-10" db="EMBL/GenBank/DDBJ databases">
        <authorList>
            <consortium name="Pathogen Informatics"/>
        </authorList>
    </citation>
    <scope>NUCLEOTIDE SEQUENCE [LARGE SCALE GENOMIC DNA]</scope>
</reference>
<accession>A0A0N4VLW4</accession>
<dbReference type="EMBL" id="UXUI01011651">
    <property type="protein sequence ID" value="VDD96409.1"/>
    <property type="molecule type" value="Genomic_DNA"/>
</dbReference>
<organism evidence="3">
    <name type="scientific">Enterobius vermicularis</name>
    <name type="common">Human pinworm</name>
    <dbReference type="NCBI Taxonomy" id="51028"/>
    <lineage>
        <taxon>Eukaryota</taxon>
        <taxon>Metazoa</taxon>
        <taxon>Ecdysozoa</taxon>
        <taxon>Nematoda</taxon>
        <taxon>Chromadorea</taxon>
        <taxon>Rhabditida</taxon>
        <taxon>Spirurina</taxon>
        <taxon>Oxyuridomorpha</taxon>
        <taxon>Oxyuroidea</taxon>
        <taxon>Oxyuridae</taxon>
        <taxon>Enterobius</taxon>
    </lineage>
</organism>
<dbReference type="Proteomes" id="UP000274131">
    <property type="component" value="Unassembled WGS sequence"/>
</dbReference>
<dbReference type="WBParaSite" id="EVEC_0001190001-mRNA-1">
    <property type="protein sequence ID" value="EVEC_0001190001-mRNA-1"/>
    <property type="gene ID" value="EVEC_0001190001"/>
</dbReference>
<protein>
    <submittedName>
        <fullName evidence="1 3">Uncharacterized protein</fullName>
    </submittedName>
</protein>
<proteinExistence type="predicted"/>